<keyword evidence="2 5" id="KW-0547">Nucleotide-binding</keyword>
<dbReference type="InterPro" id="IPR000719">
    <property type="entry name" value="Prot_kinase_dom"/>
</dbReference>
<keyword evidence="4 5" id="KW-0067">ATP-binding</keyword>
<dbReference type="SUPFAM" id="SSF56112">
    <property type="entry name" value="Protein kinase-like (PK-like)"/>
    <property type="match status" value="1"/>
</dbReference>
<keyword evidence="8" id="KW-1185">Reference proteome</keyword>
<dbReference type="PANTHER" id="PTHR24348">
    <property type="entry name" value="SERINE/THREONINE-PROTEIN KINASE UNC-51-RELATED"/>
    <property type="match status" value="1"/>
</dbReference>
<evidence type="ECO:0000313" key="8">
    <source>
        <dbReference type="Proteomes" id="UP000054937"/>
    </source>
</evidence>
<dbReference type="GO" id="GO:0005776">
    <property type="term" value="C:autophagosome"/>
    <property type="evidence" value="ECO:0007669"/>
    <property type="project" value="TreeGrafter"/>
</dbReference>
<comment type="caution">
    <text evidence="7">The sequence shown here is derived from an EMBL/GenBank/DDBJ whole genome shotgun (WGS) entry which is preliminary data.</text>
</comment>
<dbReference type="GO" id="GO:0000407">
    <property type="term" value="C:phagophore assembly site"/>
    <property type="evidence" value="ECO:0007669"/>
    <property type="project" value="TreeGrafter"/>
</dbReference>
<dbReference type="GO" id="GO:0005829">
    <property type="term" value="C:cytosol"/>
    <property type="evidence" value="ECO:0007669"/>
    <property type="project" value="TreeGrafter"/>
</dbReference>
<evidence type="ECO:0000256" key="2">
    <source>
        <dbReference type="ARBA" id="ARBA00022741"/>
    </source>
</evidence>
<dbReference type="InterPro" id="IPR045269">
    <property type="entry name" value="Atg1-like"/>
</dbReference>
<evidence type="ECO:0000256" key="3">
    <source>
        <dbReference type="ARBA" id="ARBA00022777"/>
    </source>
</evidence>
<dbReference type="PROSITE" id="PS50011">
    <property type="entry name" value="PROTEIN_KINASE_DOM"/>
    <property type="match status" value="1"/>
</dbReference>
<dbReference type="PROSITE" id="PS00107">
    <property type="entry name" value="PROTEIN_KINASE_ATP"/>
    <property type="match status" value="1"/>
</dbReference>
<dbReference type="InterPro" id="IPR017441">
    <property type="entry name" value="Protein_kinase_ATP_BS"/>
</dbReference>
<name>A0A0V0R176_PSEPJ</name>
<evidence type="ECO:0000256" key="5">
    <source>
        <dbReference type="PROSITE-ProRule" id="PRU10141"/>
    </source>
</evidence>
<dbReference type="Gene3D" id="1.10.510.10">
    <property type="entry name" value="Transferase(Phosphotransferase) domain 1"/>
    <property type="match status" value="1"/>
</dbReference>
<dbReference type="GO" id="GO:0010506">
    <property type="term" value="P:regulation of autophagy"/>
    <property type="evidence" value="ECO:0007669"/>
    <property type="project" value="InterPro"/>
</dbReference>
<feature type="domain" description="Protein kinase" evidence="6">
    <location>
        <begin position="1"/>
        <end position="232"/>
    </location>
</feature>
<dbReference type="GO" id="GO:0005524">
    <property type="term" value="F:ATP binding"/>
    <property type="evidence" value="ECO:0007669"/>
    <property type="project" value="UniProtKB-UniRule"/>
</dbReference>
<organism evidence="7 8">
    <name type="scientific">Pseudocohnilembus persalinus</name>
    <name type="common">Ciliate</name>
    <dbReference type="NCBI Taxonomy" id="266149"/>
    <lineage>
        <taxon>Eukaryota</taxon>
        <taxon>Sar</taxon>
        <taxon>Alveolata</taxon>
        <taxon>Ciliophora</taxon>
        <taxon>Intramacronucleata</taxon>
        <taxon>Oligohymenophorea</taxon>
        <taxon>Scuticociliatia</taxon>
        <taxon>Philasterida</taxon>
        <taxon>Pseudocohnilembidae</taxon>
        <taxon>Pseudocohnilembus</taxon>
    </lineage>
</organism>
<dbReference type="InParanoid" id="A0A0V0R176"/>
<evidence type="ECO:0000259" key="6">
    <source>
        <dbReference type="PROSITE" id="PS50011"/>
    </source>
</evidence>
<dbReference type="Pfam" id="PF00069">
    <property type="entry name" value="Pkinase"/>
    <property type="match status" value="2"/>
</dbReference>
<dbReference type="AlphaFoldDB" id="A0A0V0R176"/>
<accession>A0A0V0R176</accession>
<dbReference type="EMBL" id="LDAU01000066">
    <property type="protein sequence ID" value="KRX08268.1"/>
    <property type="molecule type" value="Genomic_DNA"/>
</dbReference>
<keyword evidence="1" id="KW-0808">Transferase</keyword>
<protein>
    <submittedName>
        <fullName evidence="7">Protein kinase-like domain</fullName>
    </submittedName>
</protein>
<evidence type="ECO:0000256" key="4">
    <source>
        <dbReference type="ARBA" id="ARBA00022840"/>
    </source>
</evidence>
<dbReference type="Proteomes" id="UP000054937">
    <property type="component" value="Unassembled WGS sequence"/>
</dbReference>
<dbReference type="GO" id="GO:0004674">
    <property type="term" value="F:protein serine/threonine kinase activity"/>
    <property type="evidence" value="ECO:0007669"/>
    <property type="project" value="InterPro"/>
</dbReference>
<dbReference type="InterPro" id="IPR011009">
    <property type="entry name" value="Kinase-like_dom_sf"/>
</dbReference>
<dbReference type="OrthoDB" id="2013020at2759"/>
<gene>
    <name evidence="7" type="ORF">PPERSA_01729</name>
</gene>
<evidence type="ECO:0000313" key="7">
    <source>
        <dbReference type="EMBL" id="KRX08268.1"/>
    </source>
</evidence>
<evidence type="ECO:0000256" key="1">
    <source>
        <dbReference type="ARBA" id="ARBA00022679"/>
    </source>
</evidence>
<reference evidence="7 8" key="1">
    <citation type="journal article" date="2015" name="Sci. Rep.">
        <title>Genome of the facultative scuticociliatosis pathogen Pseudocohnilembus persalinus provides insight into its virulence through horizontal gene transfer.</title>
        <authorList>
            <person name="Xiong J."/>
            <person name="Wang G."/>
            <person name="Cheng J."/>
            <person name="Tian M."/>
            <person name="Pan X."/>
            <person name="Warren A."/>
            <person name="Jiang C."/>
            <person name="Yuan D."/>
            <person name="Miao W."/>
        </authorList>
    </citation>
    <scope>NUCLEOTIDE SEQUENCE [LARGE SCALE GENOMIC DNA]</scope>
    <source>
        <strain evidence="7">36N120E</strain>
    </source>
</reference>
<dbReference type="GO" id="GO:0000045">
    <property type="term" value="P:autophagosome assembly"/>
    <property type="evidence" value="ECO:0007669"/>
    <property type="project" value="TreeGrafter"/>
</dbReference>
<feature type="binding site" evidence="5">
    <location>
        <position position="51"/>
    </location>
    <ligand>
        <name>ATP</name>
        <dbReference type="ChEBI" id="CHEBI:30616"/>
    </ligand>
</feature>
<dbReference type="Gene3D" id="3.30.200.20">
    <property type="entry name" value="Phosphorylase Kinase, domain 1"/>
    <property type="match status" value="1"/>
</dbReference>
<keyword evidence="3 7" id="KW-0418">Kinase</keyword>
<sequence length="446" mass="52075">MESQSNKSQSTVQKKVGKYVLFMNDEQILGKGQYGSVYRALDDNKQQVAVKMISLSNFKRNPFDPKMKQRAESIKREIDVMKMAKHKNLVTLYDIQQSSNNLYLIIEFCNGGDFGFGKIVEEGVDLPFAQSYKCTPIYASPQILTGEPYSSKCDVWSMGVLFYEMVIGCDCLPFFSQNLFGLNQEQKKVLEKPIEIPNKDLDPLVVDVIQKALKYNEEERLSWNELLQHPIFNKKFQSTLDNDINPNDTDELTKSIMDNKESLKQNKLVEDTQYYQQKNINPKQNDEGNSKLRQLQNEMKLYFNSTNIKVTMQKINQDAKASLDFFTDIKKSVIQEAQKNLQKSDGKQSMISNFLKFVERQTDDYNEYQRVFSEFLMDQIKSINLDLLKNKNELKALYSLIIFSELYSHFDIDKFDQIDMKYIYEQNLNNPSFDKLYKNISNYLSK</sequence>
<dbReference type="GO" id="GO:0016020">
    <property type="term" value="C:membrane"/>
    <property type="evidence" value="ECO:0007669"/>
    <property type="project" value="TreeGrafter"/>
</dbReference>
<dbReference type="PANTHER" id="PTHR24348:SF22">
    <property type="entry name" value="NON-SPECIFIC SERINE_THREONINE PROTEIN KINASE"/>
    <property type="match status" value="1"/>
</dbReference>
<proteinExistence type="predicted"/>